<feature type="transmembrane region" description="Helical" evidence="1">
    <location>
        <begin position="104"/>
        <end position="122"/>
    </location>
</feature>
<evidence type="ECO:0000313" key="2">
    <source>
        <dbReference type="EMBL" id="CAB3775057.1"/>
    </source>
</evidence>
<dbReference type="AlphaFoldDB" id="A0A6J5FC77"/>
<gene>
    <name evidence="2" type="ORF">LMG29542_08439</name>
</gene>
<reference evidence="2 3" key="1">
    <citation type="submission" date="2020-04" db="EMBL/GenBank/DDBJ databases">
        <authorList>
            <person name="De Canck E."/>
        </authorList>
    </citation>
    <scope>NUCLEOTIDE SEQUENCE [LARGE SCALE GENOMIC DNA]</scope>
    <source>
        <strain evidence="2 3">LMG 29542</strain>
    </source>
</reference>
<evidence type="ECO:0000256" key="1">
    <source>
        <dbReference type="SAM" id="Phobius"/>
    </source>
</evidence>
<keyword evidence="1" id="KW-0472">Membrane</keyword>
<proteinExistence type="predicted"/>
<keyword evidence="1" id="KW-0812">Transmembrane</keyword>
<organism evidence="2 3">
    <name type="scientific">Paraburkholderia humisilvae</name>
    <dbReference type="NCBI Taxonomy" id="627669"/>
    <lineage>
        <taxon>Bacteria</taxon>
        <taxon>Pseudomonadati</taxon>
        <taxon>Pseudomonadota</taxon>
        <taxon>Betaproteobacteria</taxon>
        <taxon>Burkholderiales</taxon>
        <taxon>Burkholderiaceae</taxon>
        <taxon>Paraburkholderia</taxon>
    </lineage>
</organism>
<keyword evidence="1" id="KW-1133">Transmembrane helix</keyword>
<feature type="transmembrane region" description="Helical" evidence="1">
    <location>
        <begin position="71"/>
        <end position="92"/>
    </location>
</feature>
<dbReference type="Proteomes" id="UP000494363">
    <property type="component" value="Unassembled WGS sequence"/>
</dbReference>
<keyword evidence="3" id="KW-1185">Reference proteome</keyword>
<evidence type="ECO:0000313" key="3">
    <source>
        <dbReference type="Proteomes" id="UP000494363"/>
    </source>
</evidence>
<dbReference type="EMBL" id="CADIKH010000243">
    <property type="protein sequence ID" value="CAB3775057.1"/>
    <property type="molecule type" value="Genomic_DNA"/>
</dbReference>
<accession>A0A6J5FC77</accession>
<protein>
    <submittedName>
        <fullName evidence="2">Uncharacterized protein</fullName>
    </submittedName>
</protein>
<dbReference type="RefSeq" id="WP_175233446.1">
    <property type="nucleotide sequence ID" value="NZ_CADIKH010000243.1"/>
</dbReference>
<name>A0A6J5FC77_9BURK</name>
<sequence length="162" mass="18632">MQSTLHTLIMNLVWIVAACITATVIFRKVAPYLWGQCKGETIGQHIERIHREQKEKHDFQFNLNMPPRRALRVRTTNVAVLLGFMCFGAYVAPKIGHEFMSSSVLCFGAYIAIGLIACSLARVVPAELFTGLNWNSRIDVRLYYVWLWPLHVIKTMRLKRRA</sequence>
<feature type="transmembrane region" description="Helical" evidence="1">
    <location>
        <begin position="7"/>
        <end position="26"/>
    </location>
</feature>